<evidence type="ECO:0000313" key="2">
    <source>
        <dbReference type="EMBL" id="NEG79172.1"/>
    </source>
</evidence>
<feature type="transmembrane region" description="Helical" evidence="1">
    <location>
        <begin position="74"/>
        <end position="93"/>
    </location>
</feature>
<dbReference type="AlphaFoldDB" id="A0A7K3TJG2"/>
<evidence type="ECO:0000256" key="1">
    <source>
        <dbReference type="SAM" id="Phobius"/>
    </source>
</evidence>
<dbReference type="RefSeq" id="WP_163201103.1">
    <property type="nucleotide sequence ID" value="NZ_WHZY01000018.1"/>
</dbReference>
<comment type="caution">
    <text evidence="2">The sequence shown here is derived from an EMBL/GenBank/DDBJ whole genome shotgun (WGS) entry which is preliminary data.</text>
</comment>
<feature type="transmembrane region" description="Helical" evidence="1">
    <location>
        <begin position="256"/>
        <end position="281"/>
    </location>
</feature>
<evidence type="ECO:0000313" key="3">
    <source>
        <dbReference type="Proteomes" id="UP000469763"/>
    </source>
</evidence>
<organism evidence="2 3">
    <name type="scientific">Bifidobacterium avesanii</name>
    <dbReference type="NCBI Taxonomy" id="1798157"/>
    <lineage>
        <taxon>Bacteria</taxon>
        <taxon>Bacillati</taxon>
        <taxon>Actinomycetota</taxon>
        <taxon>Actinomycetes</taxon>
        <taxon>Bifidobacteriales</taxon>
        <taxon>Bifidobacteriaceae</taxon>
        <taxon>Bifidobacterium</taxon>
    </lineage>
</organism>
<feature type="transmembrane region" description="Helical" evidence="1">
    <location>
        <begin position="173"/>
        <end position="197"/>
    </location>
</feature>
<keyword evidence="3" id="KW-1185">Reference proteome</keyword>
<reference evidence="2 3" key="1">
    <citation type="submission" date="2019-10" db="EMBL/GenBank/DDBJ databases">
        <title>Bifidobacterium from non-human primates.</title>
        <authorList>
            <person name="Modesto M."/>
        </authorList>
    </citation>
    <scope>NUCLEOTIDE SEQUENCE [LARGE SCALE GENOMIC DNA]</scope>
    <source>
        <strain evidence="2 3">TREC</strain>
    </source>
</reference>
<dbReference type="Proteomes" id="UP000469763">
    <property type="component" value="Unassembled WGS sequence"/>
</dbReference>
<protein>
    <submittedName>
        <fullName evidence="2">Uncharacterized protein</fullName>
    </submittedName>
</protein>
<proteinExistence type="predicted"/>
<name>A0A7K3TJG2_9BIFI</name>
<keyword evidence="1" id="KW-1133">Transmembrane helix</keyword>
<dbReference type="EMBL" id="WHZY01000018">
    <property type="protein sequence ID" value="NEG79172.1"/>
    <property type="molecule type" value="Genomic_DNA"/>
</dbReference>
<keyword evidence="1" id="KW-0472">Membrane</keyword>
<sequence>MAGLFAYLIITGALTAWNAVPEDVGDGSFALFSAGTVPVWWRATMLFAGAGLAAANLIVGALRTGTPVTPATSVLAFWLVVLGVQTFRGLHGLTLSDKFANAAVTALWFAAAAFLPYAIGRYGLRRLNTDRNPATRTGRLLIRLRRNPTPTGCWIALAGLYGLLVWTRCTDPYGWATVLYLVFVNTVALAVIMAVAASASAKSWRLIVVALVAQVTVTMSLTNPLHVGGCPDYYVGNDCVTLPNGWGLIWNDLGMIVAYSGIPLAFALAGWGMGTVIRAAGERRRAARGVRGDAQGVERV</sequence>
<feature type="transmembrane region" description="Helical" evidence="1">
    <location>
        <begin position="149"/>
        <end position="167"/>
    </location>
</feature>
<feature type="transmembrane region" description="Helical" evidence="1">
    <location>
        <begin position="39"/>
        <end position="62"/>
    </location>
</feature>
<gene>
    <name evidence="2" type="ORF">GFD22_09365</name>
</gene>
<feature type="transmembrane region" description="Helical" evidence="1">
    <location>
        <begin position="99"/>
        <end position="119"/>
    </location>
</feature>
<feature type="transmembrane region" description="Helical" evidence="1">
    <location>
        <begin position="204"/>
        <end position="222"/>
    </location>
</feature>
<accession>A0A7K3TJG2</accession>
<keyword evidence="1" id="KW-0812">Transmembrane</keyword>